<dbReference type="InterPro" id="IPR036429">
    <property type="entry name" value="SpoA-like_sf"/>
</dbReference>
<keyword evidence="10" id="KW-0969">Cilium</keyword>
<evidence type="ECO:0000256" key="8">
    <source>
        <dbReference type="SAM" id="MobiDB-lite"/>
    </source>
</evidence>
<evidence type="ECO:0000256" key="1">
    <source>
        <dbReference type="ARBA" id="ARBA00009226"/>
    </source>
</evidence>
<feature type="domain" description="Flagellar motor switch protein FliN-like C-terminal" evidence="9">
    <location>
        <begin position="59"/>
        <end position="129"/>
    </location>
</feature>
<dbReference type="GO" id="GO:0006935">
    <property type="term" value="P:chemotaxis"/>
    <property type="evidence" value="ECO:0007669"/>
    <property type="project" value="UniProtKB-KW"/>
</dbReference>
<dbReference type="Pfam" id="PF01052">
    <property type="entry name" value="FliMN_C"/>
    <property type="match status" value="1"/>
</dbReference>
<dbReference type="InterPro" id="IPR012826">
    <property type="entry name" value="FliN"/>
</dbReference>
<keyword evidence="11" id="KW-1185">Reference proteome</keyword>
<evidence type="ECO:0000313" key="11">
    <source>
        <dbReference type="Proteomes" id="UP000295493"/>
    </source>
</evidence>
<keyword evidence="5 7" id="KW-0283">Flagellar rotation</keyword>
<dbReference type="Proteomes" id="UP000295493">
    <property type="component" value="Unassembled WGS sequence"/>
</dbReference>
<keyword evidence="6 7" id="KW-0472">Membrane</keyword>
<evidence type="ECO:0000256" key="4">
    <source>
        <dbReference type="ARBA" id="ARBA00022500"/>
    </source>
</evidence>
<evidence type="ECO:0000256" key="7">
    <source>
        <dbReference type="RuleBase" id="RU362074"/>
    </source>
</evidence>
<comment type="subcellular location">
    <subcellularLocation>
        <location evidence="7">Cell membrane</location>
        <topology evidence="7">Peripheral membrane protein</topology>
        <orientation evidence="7">Cytoplasmic side</orientation>
    </subcellularLocation>
    <subcellularLocation>
        <location evidence="7">Bacterial flagellum basal body</location>
    </subcellularLocation>
</comment>
<keyword evidence="3 7" id="KW-1003">Cell membrane</keyword>
<evidence type="ECO:0000256" key="5">
    <source>
        <dbReference type="ARBA" id="ARBA00022779"/>
    </source>
</evidence>
<gene>
    <name evidence="10" type="ORF">EV664_108122</name>
</gene>
<feature type="region of interest" description="Disordered" evidence="8">
    <location>
        <begin position="1"/>
        <end position="29"/>
    </location>
</feature>
<dbReference type="SUPFAM" id="SSF101801">
    <property type="entry name" value="Surface presentation of antigens (SPOA)"/>
    <property type="match status" value="1"/>
</dbReference>
<reference evidence="10 11" key="1">
    <citation type="submission" date="2019-03" db="EMBL/GenBank/DDBJ databases">
        <title>Genomic Encyclopedia of Type Strains, Phase IV (KMG-IV): sequencing the most valuable type-strain genomes for metagenomic binning, comparative biology and taxonomic classification.</title>
        <authorList>
            <person name="Goeker M."/>
        </authorList>
    </citation>
    <scope>NUCLEOTIDE SEQUENCE [LARGE SCALE GENOMIC DNA]</scope>
    <source>
        <strain evidence="10 11">DSM 25059</strain>
    </source>
</reference>
<protein>
    <recommendedName>
        <fullName evidence="2 7">Flagellar motor switch protein FliN</fullName>
    </recommendedName>
</protein>
<dbReference type="GO" id="GO:0003774">
    <property type="term" value="F:cytoskeletal motor activity"/>
    <property type="evidence" value="ECO:0007669"/>
    <property type="project" value="UniProtKB-UniRule"/>
</dbReference>
<keyword evidence="10" id="KW-0282">Flagellum</keyword>
<dbReference type="Gene3D" id="2.30.330.10">
    <property type="entry name" value="SpoA-like"/>
    <property type="match status" value="1"/>
</dbReference>
<accession>A0A4R6FJW8</accession>
<keyword evidence="4 7" id="KW-0145">Chemotaxis</keyword>
<sequence>MDISSETPGFSPEPEADATQSQPQTDEHMAMVANEAPSFEEFGNPATDTPGDAPGALAAVHDVPVKVQAVLGRAKMPVGDLLRLHSGMVVELDRRVGEPVDVFVNNRLVARGEVVMIDQALGVTLTEIVRPDR</sequence>
<comment type="caution">
    <text evidence="10">The sequence shown here is derived from an EMBL/GenBank/DDBJ whole genome shotgun (WGS) entry which is preliminary data.</text>
</comment>
<evidence type="ECO:0000259" key="9">
    <source>
        <dbReference type="Pfam" id="PF01052"/>
    </source>
</evidence>
<evidence type="ECO:0000256" key="3">
    <source>
        <dbReference type="ARBA" id="ARBA00022475"/>
    </source>
</evidence>
<dbReference type="EMBL" id="SNWD01000008">
    <property type="protein sequence ID" value="TDN81180.1"/>
    <property type="molecule type" value="Genomic_DNA"/>
</dbReference>
<dbReference type="PANTHER" id="PTHR43484:SF1">
    <property type="entry name" value="FLAGELLAR MOTOR SWITCH PROTEIN FLIN"/>
    <property type="match status" value="1"/>
</dbReference>
<dbReference type="InterPro" id="IPR001543">
    <property type="entry name" value="FliN-like_C"/>
</dbReference>
<name>A0A4R6FJW8_9SPHN</name>
<evidence type="ECO:0000256" key="6">
    <source>
        <dbReference type="ARBA" id="ARBA00023136"/>
    </source>
</evidence>
<keyword evidence="7" id="KW-0975">Bacterial flagellum</keyword>
<keyword evidence="10" id="KW-0966">Cell projection</keyword>
<dbReference type="PANTHER" id="PTHR43484">
    <property type="match status" value="1"/>
</dbReference>
<dbReference type="GO" id="GO:0009425">
    <property type="term" value="C:bacterial-type flagellum basal body"/>
    <property type="evidence" value="ECO:0007669"/>
    <property type="project" value="UniProtKB-SubCell"/>
</dbReference>
<dbReference type="InterPro" id="IPR051469">
    <property type="entry name" value="FliN/MopA/SpaO"/>
</dbReference>
<dbReference type="NCBIfam" id="TIGR02480">
    <property type="entry name" value="fliN"/>
    <property type="match status" value="1"/>
</dbReference>
<dbReference type="GO" id="GO:0005886">
    <property type="term" value="C:plasma membrane"/>
    <property type="evidence" value="ECO:0007669"/>
    <property type="project" value="UniProtKB-SubCell"/>
</dbReference>
<dbReference type="InterPro" id="IPR001172">
    <property type="entry name" value="FliN_T3SS_HrcQb"/>
</dbReference>
<evidence type="ECO:0000313" key="10">
    <source>
        <dbReference type="EMBL" id="TDN81180.1"/>
    </source>
</evidence>
<dbReference type="AlphaFoldDB" id="A0A4R6FJW8"/>
<organism evidence="10 11">
    <name type="scientific">Stakelama pacifica</name>
    <dbReference type="NCBI Taxonomy" id="517720"/>
    <lineage>
        <taxon>Bacteria</taxon>
        <taxon>Pseudomonadati</taxon>
        <taxon>Pseudomonadota</taxon>
        <taxon>Alphaproteobacteria</taxon>
        <taxon>Sphingomonadales</taxon>
        <taxon>Sphingomonadaceae</taxon>
        <taxon>Stakelama</taxon>
    </lineage>
</organism>
<dbReference type="GO" id="GO:0071973">
    <property type="term" value="P:bacterial-type flagellum-dependent cell motility"/>
    <property type="evidence" value="ECO:0007669"/>
    <property type="project" value="UniProtKB-UniRule"/>
</dbReference>
<dbReference type="PRINTS" id="PR00956">
    <property type="entry name" value="FLGMOTORFLIN"/>
</dbReference>
<comment type="function">
    <text evidence="7">FliN is one of three proteins (FliG, FliN, FliM) that form the rotor-mounted switch complex (C ring), located at the base of the basal body. This complex interacts with the CheY and CheZ chemotaxis proteins, in addition to contacting components of the motor that determine the direction of flagellar rotation.</text>
</comment>
<comment type="similarity">
    <text evidence="1 7">Belongs to the FliN/MopA/SpaO family.</text>
</comment>
<evidence type="ECO:0000256" key="2">
    <source>
        <dbReference type="ARBA" id="ARBA00021897"/>
    </source>
</evidence>
<proteinExistence type="inferred from homology"/>